<feature type="domain" description="VPS10" evidence="8">
    <location>
        <begin position="2"/>
        <end position="597"/>
    </location>
</feature>
<feature type="transmembrane region" description="Helical" evidence="7">
    <location>
        <begin position="1307"/>
        <end position="1329"/>
    </location>
</feature>
<evidence type="ECO:0000256" key="4">
    <source>
        <dbReference type="ARBA" id="ARBA00022989"/>
    </source>
</evidence>
<evidence type="ECO:0000256" key="2">
    <source>
        <dbReference type="ARBA" id="ARBA00022692"/>
    </source>
</evidence>
<keyword evidence="2 7" id="KW-0812">Transmembrane</keyword>
<keyword evidence="6" id="KW-0325">Glycoprotein</keyword>
<keyword evidence="3" id="KW-0677">Repeat</keyword>
<evidence type="ECO:0000256" key="6">
    <source>
        <dbReference type="ARBA" id="ARBA00023180"/>
    </source>
</evidence>
<dbReference type="InterPro" id="IPR015943">
    <property type="entry name" value="WD40/YVTN_repeat-like_dom_sf"/>
</dbReference>
<dbReference type="GO" id="GO:0006623">
    <property type="term" value="P:protein targeting to vacuole"/>
    <property type="evidence" value="ECO:0007669"/>
    <property type="project" value="TreeGrafter"/>
</dbReference>
<feature type="transmembrane region" description="Helical" evidence="7">
    <location>
        <begin position="1258"/>
        <end position="1280"/>
    </location>
</feature>
<dbReference type="InterPro" id="IPR006581">
    <property type="entry name" value="VPS10"/>
</dbReference>
<keyword evidence="4 7" id="KW-1133">Transmembrane helix</keyword>
<evidence type="ECO:0000256" key="1">
    <source>
        <dbReference type="ARBA" id="ARBA00004370"/>
    </source>
</evidence>
<dbReference type="GO" id="GO:0016020">
    <property type="term" value="C:membrane"/>
    <property type="evidence" value="ECO:0007669"/>
    <property type="project" value="UniProtKB-SubCell"/>
</dbReference>
<dbReference type="Gene3D" id="3.30.60.270">
    <property type="match status" value="2"/>
</dbReference>
<dbReference type="Proteomes" id="UP001212997">
    <property type="component" value="Unassembled WGS sequence"/>
</dbReference>
<evidence type="ECO:0000256" key="7">
    <source>
        <dbReference type="SAM" id="Phobius"/>
    </source>
</evidence>
<dbReference type="Gene3D" id="2.130.10.10">
    <property type="entry name" value="YVTN repeat-like/Quinoprotein amine dehydrogenase"/>
    <property type="match status" value="1"/>
</dbReference>
<name>A0AAD5V9W7_9APHY</name>
<protein>
    <recommendedName>
        <fullName evidence="8">VPS10 domain-containing protein</fullName>
    </recommendedName>
</protein>
<dbReference type="GO" id="GO:0006896">
    <property type="term" value="P:Golgi to vacuole transport"/>
    <property type="evidence" value="ECO:0007669"/>
    <property type="project" value="TreeGrafter"/>
</dbReference>
<evidence type="ECO:0000256" key="3">
    <source>
        <dbReference type="ARBA" id="ARBA00022737"/>
    </source>
</evidence>
<gene>
    <name evidence="9" type="ORF">NLI96_g1817</name>
</gene>
<dbReference type="EMBL" id="JANAWD010000037">
    <property type="protein sequence ID" value="KAJ3489886.1"/>
    <property type="molecule type" value="Genomic_DNA"/>
</dbReference>
<accession>A0AAD5V9W7</accession>
<dbReference type="Pfam" id="PF15902">
    <property type="entry name" value="Sortilin-Vps10"/>
    <property type="match status" value="3"/>
</dbReference>
<evidence type="ECO:0000313" key="9">
    <source>
        <dbReference type="EMBL" id="KAJ3489886.1"/>
    </source>
</evidence>
<dbReference type="InterPro" id="IPR031777">
    <property type="entry name" value="Sortilin_C"/>
</dbReference>
<dbReference type="CDD" id="cd15482">
    <property type="entry name" value="Sialidase_non-viral"/>
    <property type="match status" value="1"/>
</dbReference>
<evidence type="ECO:0000313" key="10">
    <source>
        <dbReference type="Proteomes" id="UP001212997"/>
    </source>
</evidence>
<dbReference type="InterPro" id="IPR031778">
    <property type="entry name" value="Sortilin_N"/>
</dbReference>
<dbReference type="PANTHER" id="PTHR12106:SF27">
    <property type="entry name" value="SORTILIN-RELATED RECEPTOR"/>
    <property type="match status" value="1"/>
</dbReference>
<dbReference type="Gene3D" id="2.10.70.80">
    <property type="match status" value="2"/>
</dbReference>
<evidence type="ECO:0000259" key="8">
    <source>
        <dbReference type="SMART" id="SM00602"/>
    </source>
</evidence>
<feature type="domain" description="VPS10" evidence="8">
    <location>
        <begin position="623"/>
        <end position="1255"/>
    </location>
</feature>
<organism evidence="9 10">
    <name type="scientific">Meripilus lineatus</name>
    <dbReference type="NCBI Taxonomy" id="2056292"/>
    <lineage>
        <taxon>Eukaryota</taxon>
        <taxon>Fungi</taxon>
        <taxon>Dikarya</taxon>
        <taxon>Basidiomycota</taxon>
        <taxon>Agaricomycotina</taxon>
        <taxon>Agaricomycetes</taxon>
        <taxon>Polyporales</taxon>
        <taxon>Meripilaceae</taxon>
        <taxon>Meripilus</taxon>
    </lineage>
</organism>
<dbReference type="InterPro" id="IPR050310">
    <property type="entry name" value="VPS10-sortilin"/>
</dbReference>
<evidence type="ECO:0000256" key="5">
    <source>
        <dbReference type="ARBA" id="ARBA00023136"/>
    </source>
</evidence>
<dbReference type="Pfam" id="PF15901">
    <property type="entry name" value="Sortilin_C"/>
    <property type="match status" value="2"/>
</dbReference>
<dbReference type="FunFam" id="3.30.60.270:FF:000005">
    <property type="entry name" value="Sortilin"/>
    <property type="match status" value="2"/>
</dbReference>
<keyword evidence="10" id="KW-1185">Reference proteome</keyword>
<dbReference type="GO" id="GO:0005829">
    <property type="term" value="C:cytosol"/>
    <property type="evidence" value="ECO:0007669"/>
    <property type="project" value="GOC"/>
</dbReference>
<reference evidence="9" key="1">
    <citation type="submission" date="2022-07" db="EMBL/GenBank/DDBJ databases">
        <title>Genome Sequence of Physisporinus lineatus.</title>
        <authorList>
            <person name="Buettner E."/>
        </authorList>
    </citation>
    <scope>NUCLEOTIDE SEQUENCE</scope>
    <source>
        <strain evidence="9">VT162</strain>
    </source>
</reference>
<dbReference type="PANTHER" id="PTHR12106">
    <property type="entry name" value="SORTILIN RELATED"/>
    <property type="match status" value="1"/>
</dbReference>
<comment type="subcellular location">
    <subcellularLocation>
        <location evidence="1">Membrane</location>
    </subcellularLocation>
</comment>
<dbReference type="SUPFAM" id="SSF110296">
    <property type="entry name" value="Oligoxyloglucan reducing end-specific cellobiohydrolase"/>
    <property type="match status" value="2"/>
</dbReference>
<keyword evidence="5 7" id="KW-0472">Membrane</keyword>
<comment type="caution">
    <text evidence="9">The sequence shown here is derived from an EMBL/GenBank/DDBJ whole genome shotgun (WGS) entry which is preliminary data.</text>
</comment>
<dbReference type="GO" id="GO:0006895">
    <property type="term" value="P:Golgi to endosome transport"/>
    <property type="evidence" value="ECO:0007669"/>
    <property type="project" value="TreeGrafter"/>
</dbReference>
<dbReference type="SMART" id="SM00602">
    <property type="entry name" value="VPS10"/>
    <property type="match status" value="2"/>
</dbReference>
<proteinExistence type="predicted"/>
<sequence length="1365" mass="153417">MEGNVYVSHDEGKSWSRADDIPQGAAEMVIEHPTDNSYAFVLTKGTKHYRTDDRGKTWRSFEMPIKPAAVGRPLSFHSDPKKYGYILYQGTVYFKHEAPEDLIYCVAFDSTASDGVHSLSSSRLFSSSDFFESEKRVEDLGIGKNAKGVVALAIVSKYAVVALRDLSEGNHGEMLLYVTVDTKSWAKAQFPHASSARLRENAYTIVESTTHSLGVDVMLQDQSTIGTLFVSNSNGTYFVESLKDTNRNELGFVDYENLYGIEGVGIANIVANAADVESKRTSKILKSRITYDDGRTWSRLRPPAEDSEGRRVRCNPADEDCSLHLHSVTDPHNYGRIFSSPAPGFVMGVGSIGERLLPYEECDTFLSTDNGVTWKMVRMDAHQYEFGDSGSILIVVNDEEPTDEIHYSTNLGKSWSTYKLDVRVRSRILTTVPDSTSQKFIMVGQVGRADQKPEGRYVVIFLDFAGTRSRKCGESDLEKWYARAATSKDDCLMGHKQWYWRRKEDANCYVGEKFKDPVEHEDSCACTDEDYECDFNFVKQGDKCVPVGPEPIPAGVCKDPDGHYMGSSGFRRIPGNTCEGGKRKDEKVQKPCSSAQPAEGKIVHQTTDFPAPIAQYSYFKDSTVILVRLTDHSVWQSSSEGYIWTQLFPGERFLAFYHHAFSHDRAYLITESAKYYYTSDTGKNWLTLDGPTPPNIFGLQVLHFHPLNTEYLLWSGSKGCEGYGEKCHVEAYYSTDNGRAWNLVDTYVRNCAWARDSELHADPNQILCESFKEKDGNQRAFGMRVPLELVGGSDFFRKRTKLFDHVVGFAKFSEYLIVAEFQSAKQSLDLQVSLDGRTFASGMFPPSMSISQHAYTILESSTKSVFLHVTTSEPPNPWWGNILKSNSNGTYFGLSVDNVNRNDAGYVDFEKLVGLDGIALINIVSNPRESPLTGKKLLQSRITHNDGGTWKPINPPKSDSLGNKYECDTTSCGLQIHGYTERYDARATYSTPSVPGLLMAVGNVGDSLAPYTESDTFLSRDAGFTWEEVHKDAHLWEFGDSGSILVMANDEEATDHVLFSTDEGLSWREYRFSNDKIRVKAIVTVPEDTSRKFILMGFYPSSPHSSVAVHLDFSALTRRTCVLSVQDSANDDFEYWSPSEERAERCLFGRQTLYHRRKRDSNCVIGKQEKESARFVQNCACTEADFECEFNHQRNADGKCELVPGTSPLPPDDTCRGDDDQWWDRTPYRKIPYSTCTEGTRPDRGTAHNCPGIRGHGFWFWMFVLVLPFCFTALVGYWYWRRSGLATGTIRLPGGDAGYRYSNDSGIVATLASVPWFLVGLAGIAWGWVSSNVESLGDNFRSRRGYRNIPVDEDAQILRFEDEEQ</sequence>
<dbReference type="GO" id="GO:0005794">
    <property type="term" value="C:Golgi apparatus"/>
    <property type="evidence" value="ECO:0007669"/>
    <property type="project" value="TreeGrafter"/>
</dbReference>